<dbReference type="Gene3D" id="2.40.50.140">
    <property type="entry name" value="Nucleic acid-binding proteins"/>
    <property type="match status" value="1"/>
</dbReference>
<dbReference type="Pfam" id="PF00575">
    <property type="entry name" value="S1"/>
    <property type="match status" value="1"/>
</dbReference>
<reference evidence="8" key="1">
    <citation type="submission" date="2015-08" db="EMBL/GenBank/DDBJ databases">
        <title>Fjat-14210 dsm16467.</title>
        <authorList>
            <person name="Liu B."/>
            <person name="Wang J."/>
            <person name="Zhu Y."/>
            <person name="Liu G."/>
            <person name="Chen Q."/>
            <person name="Chen Z."/>
            <person name="Lan J."/>
            <person name="Che J."/>
            <person name="Ge C."/>
            <person name="Shi H."/>
            <person name="Pan Z."/>
            <person name="Liu X."/>
        </authorList>
    </citation>
    <scope>NUCLEOTIDE SEQUENCE [LARGE SCALE GENOMIC DNA]</scope>
    <source>
        <strain evidence="8">DSM 16467</strain>
    </source>
</reference>
<dbReference type="GO" id="GO:0005737">
    <property type="term" value="C:cytoplasm"/>
    <property type="evidence" value="ECO:0007669"/>
    <property type="project" value="TreeGrafter"/>
</dbReference>
<evidence type="ECO:0000313" key="8">
    <source>
        <dbReference type="Proteomes" id="UP000037558"/>
    </source>
</evidence>
<dbReference type="SUPFAM" id="SSF50249">
    <property type="entry name" value="Nucleic acid-binding proteins"/>
    <property type="match status" value="1"/>
</dbReference>
<dbReference type="STRING" id="284581.AMD01_08675"/>
<dbReference type="PATRIC" id="fig|284581.3.peg.3789"/>
<dbReference type="InterPro" id="IPR003029">
    <property type="entry name" value="S1_domain"/>
</dbReference>
<dbReference type="Pfam" id="PF10150">
    <property type="entry name" value="RNase_E_G"/>
    <property type="match status" value="1"/>
</dbReference>
<keyword evidence="3" id="KW-0378">Hydrolase</keyword>
<gene>
    <name evidence="7" type="ORF">AMD01_08675</name>
</gene>
<dbReference type="GO" id="GO:0006364">
    <property type="term" value="P:rRNA processing"/>
    <property type="evidence" value="ECO:0007669"/>
    <property type="project" value="TreeGrafter"/>
</dbReference>
<sequence length="478" mass="53892">MRTCVINVANTSKRIAVMNDNRLDALYLEQQGQQNNVGNIYIGKVVKIQKGMQAAFVDIGLDKNGYLHCKDVPNDGSEKDRDITSLLTEGEAVVVQIAKEGIGGKGPKLTAIIEFSGQSMVYLPHGNYVAVSKKIPDESVRENLRKIGQDICRDAEGLVIRTTAQDAERSALEGELSALRQKYALMKQRSALKKAPNLLWENYDFVQSTLEAVQKRGVDEIVIDDFDLYQQLSGQSLPVHYYRENEGIFYQYDVEAELERLQKRVVWLKNGAYLVVDQTEAMTVVDVNTGKFSGKHSFEETALETNLLAAQEVARQIRLRNLGGIILIDFINMKNPSHRKRIEQVTKEALQEDDVRTTIVGFTELGILQLTRKKTKESIEEALMISCQTCSGTGKVLSDETIAYQLERALWEQRHTEAEAIWVETKADVCELMKQDGFLAHLEGMLKLKLFMTVSPKSNVTYEIRHVGTIQDIENRLS</sequence>
<dbReference type="Gene3D" id="3.40.1260.20">
    <property type="entry name" value="Ribonuclease E, catalytic domain"/>
    <property type="match status" value="1"/>
</dbReference>
<name>A0A0M0L7D6_9BACI</name>
<dbReference type="GO" id="GO:0003723">
    <property type="term" value="F:RNA binding"/>
    <property type="evidence" value="ECO:0007669"/>
    <property type="project" value="UniProtKB-KW"/>
</dbReference>
<dbReference type="PANTHER" id="PTHR30001:SF0">
    <property type="entry name" value="RIBONUCLEASE G"/>
    <property type="match status" value="1"/>
</dbReference>
<evidence type="ECO:0000256" key="2">
    <source>
        <dbReference type="ARBA" id="ARBA00022723"/>
    </source>
</evidence>
<dbReference type="SMART" id="SM00316">
    <property type="entry name" value="S1"/>
    <property type="match status" value="1"/>
</dbReference>
<dbReference type="InterPro" id="IPR004659">
    <property type="entry name" value="RNase_E/G"/>
</dbReference>
<protein>
    <recommendedName>
        <fullName evidence="6">S1 motif domain-containing protein</fullName>
    </recommendedName>
</protein>
<evidence type="ECO:0000256" key="4">
    <source>
        <dbReference type="ARBA" id="ARBA00022842"/>
    </source>
</evidence>
<evidence type="ECO:0000256" key="1">
    <source>
        <dbReference type="ARBA" id="ARBA00001946"/>
    </source>
</evidence>
<dbReference type="InterPro" id="IPR019307">
    <property type="entry name" value="RNA-bd_AU-1/RNase_E/G"/>
</dbReference>
<keyword evidence="8" id="KW-1185">Reference proteome</keyword>
<dbReference type="AlphaFoldDB" id="A0A0M0L7D6"/>
<dbReference type="PROSITE" id="PS50126">
    <property type="entry name" value="S1"/>
    <property type="match status" value="1"/>
</dbReference>
<dbReference type="OrthoDB" id="9804278at2"/>
<dbReference type="Proteomes" id="UP000037558">
    <property type="component" value="Unassembled WGS sequence"/>
</dbReference>
<dbReference type="RefSeq" id="WP_053400989.1">
    <property type="nucleotide sequence ID" value="NZ_LILC01000011.1"/>
</dbReference>
<organism evidence="7 8">
    <name type="scientific">Priestia koreensis</name>
    <dbReference type="NCBI Taxonomy" id="284581"/>
    <lineage>
        <taxon>Bacteria</taxon>
        <taxon>Bacillati</taxon>
        <taxon>Bacillota</taxon>
        <taxon>Bacilli</taxon>
        <taxon>Bacillales</taxon>
        <taxon>Bacillaceae</taxon>
        <taxon>Priestia</taxon>
    </lineage>
</organism>
<comment type="caution">
    <text evidence="7">The sequence shown here is derived from an EMBL/GenBank/DDBJ whole genome shotgun (WGS) entry which is preliminary data.</text>
</comment>
<dbReference type="InterPro" id="IPR012340">
    <property type="entry name" value="NA-bd_OB-fold"/>
</dbReference>
<evidence type="ECO:0000256" key="3">
    <source>
        <dbReference type="ARBA" id="ARBA00022801"/>
    </source>
</evidence>
<evidence type="ECO:0000313" key="7">
    <source>
        <dbReference type="EMBL" id="KOO46975.1"/>
    </source>
</evidence>
<dbReference type="GO" id="GO:0016787">
    <property type="term" value="F:hydrolase activity"/>
    <property type="evidence" value="ECO:0007669"/>
    <property type="project" value="UniProtKB-KW"/>
</dbReference>
<evidence type="ECO:0000256" key="5">
    <source>
        <dbReference type="ARBA" id="ARBA00022884"/>
    </source>
</evidence>
<feature type="domain" description="S1 motif" evidence="6">
    <location>
        <begin position="38"/>
        <end position="99"/>
    </location>
</feature>
<comment type="cofactor">
    <cofactor evidence="1">
        <name>Mg(2+)</name>
        <dbReference type="ChEBI" id="CHEBI:18420"/>
    </cofactor>
</comment>
<keyword evidence="5" id="KW-0694">RNA-binding</keyword>
<dbReference type="CDD" id="cd04453">
    <property type="entry name" value="S1_RNase_E"/>
    <property type="match status" value="1"/>
</dbReference>
<accession>A0A0M0L7D6</accession>
<dbReference type="GO" id="GO:0046872">
    <property type="term" value="F:metal ion binding"/>
    <property type="evidence" value="ECO:0007669"/>
    <property type="project" value="UniProtKB-KW"/>
</dbReference>
<keyword evidence="4" id="KW-0460">Magnesium</keyword>
<keyword evidence="2" id="KW-0479">Metal-binding</keyword>
<proteinExistence type="predicted"/>
<dbReference type="EMBL" id="LILC01000011">
    <property type="protein sequence ID" value="KOO46975.1"/>
    <property type="molecule type" value="Genomic_DNA"/>
</dbReference>
<dbReference type="NCBIfam" id="TIGR00757">
    <property type="entry name" value="RNaseEG"/>
    <property type="match status" value="1"/>
</dbReference>
<dbReference type="PANTHER" id="PTHR30001">
    <property type="entry name" value="RIBONUCLEASE"/>
    <property type="match status" value="1"/>
</dbReference>
<evidence type="ECO:0000259" key="6">
    <source>
        <dbReference type="PROSITE" id="PS50126"/>
    </source>
</evidence>
<dbReference type="GO" id="GO:0004540">
    <property type="term" value="F:RNA nuclease activity"/>
    <property type="evidence" value="ECO:0007669"/>
    <property type="project" value="InterPro"/>
</dbReference>